<dbReference type="PANTHER" id="PTHR31803">
    <property type="entry name" value="ALTERNATIVE OXIDASE"/>
    <property type="match status" value="1"/>
</dbReference>
<dbReference type="AlphaFoldDB" id="A0A9N8DB31"/>
<keyword evidence="12" id="KW-0472">Membrane</keyword>
<evidence type="ECO:0000313" key="15">
    <source>
        <dbReference type="EMBL" id="CAB9496459.1"/>
    </source>
</evidence>
<keyword evidence="6" id="KW-0812">Transmembrane</keyword>
<keyword evidence="7" id="KW-0479">Metal-binding</keyword>
<evidence type="ECO:0000256" key="3">
    <source>
        <dbReference type="ARBA" id="ARBA00008388"/>
    </source>
</evidence>
<evidence type="ECO:0000256" key="5">
    <source>
        <dbReference type="ARBA" id="ARBA00022660"/>
    </source>
</evidence>
<dbReference type="GO" id="GO:0010230">
    <property type="term" value="P:alternative respiration"/>
    <property type="evidence" value="ECO:0007669"/>
    <property type="project" value="TreeGrafter"/>
</dbReference>
<dbReference type="EMBL" id="CAICTM010000005">
    <property type="protein sequence ID" value="CAB9496459.1"/>
    <property type="molecule type" value="Genomic_DNA"/>
</dbReference>
<evidence type="ECO:0000256" key="4">
    <source>
        <dbReference type="ARBA" id="ARBA00022448"/>
    </source>
</evidence>
<dbReference type="GO" id="GO:0046872">
    <property type="term" value="F:metal ion binding"/>
    <property type="evidence" value="ECO:0007669"/>
    <property type="project" value="UniProtKB-KW"/>
</dbReference>
<evidence type="ECO:0000256" key="10">
    <source>
        <dbReference type="ARBA" id="ARBA00023002"/>
    </source>
</evidence>
<comment type="cofactor">
    <cofactor evidence="1">
        <name>Fe cation</name>
        <dbReference type="ChEBI" id="CHEBI:24875"/>
    </cofactor>
</comment>
<keyword evidence="10" id="KW-0560">Oxidoreductase</keyword>
<organism evidence="15 16">
    <name type="scientific">Seminavis robusta</name>
    <dbReference type="NCBI Taxonomy" id="568900"/>
    <lineage>
        <taxon>Eukaryota</taxon>
        <taxon>Sar</taxon>
        <taxon>Stramenopiles</taxon>
        <taxon>Ochrophyta</taxon>
        <taxon>Bacillariophyta</taxon>
        <taxon>Bacillariophyceae</taxon>
        <taxon>Bacillariophycidae</taxon>
        <taxon>Naviculales</taxon>
        <taxon>Naviculaceae</taxon>
        <taxon>Seminavis</taxon>
    </lineage>
</organism>
<gene>
    <name evidence="15" type="ORF">SEMRO_5_G004330.1</name>
</gene>
<comment type="similarity">
    <text evidence="3">Belongs to the alternative oxidase family.</text>
</comment>
<evidence type="ECO:0000313" key="16">
    <source>
        <dbReference type="Proteomes" id="UP001153069"/>
    </source>
</evidence>
<comment type="subcellular location">
    <subcellularLocation>
        <location evidence="2">Membrane</location>
    </subcellularLocation>
</comment>
<evidence type="ECO:0000256" key="6">
    <source>
        <dbReference type="ARBA" id="ARBA00022692"/>
    </source>
</evidence>
<keyword evidence="11" id="KW-0408">Iron</keyword>
<evidence type="ECO:0000256" key="7">
    <source>
        <dbReference type="ARBA" id="ARBA00022723"/>
    </source>
</evidence>
<dbReference type="Gene3D" id="1.20.1260.140">
    <property type="entry name" value="Alternative oxidase"/>
    <property type="match status" value="1"/>
</dbReference>
<dbReference type="PANTHER" id="PTHR31803:SF19">
    <property type="entry name" value="UBIQUINOL OXIDASE"/>
    <property type="match status" value="1"/>
</dbReference>
<keyword evidence="9" id="KW-1133">Transmembrane helix</keyword>
<accession>A0A9N8DB31</accession>
<name>A0A9N8DB31_9STRA</name>
<evidence type="ECO:0000256" key="9">
    <source>
        <dbReference type="ARBA" id="ARBA00022989"/>
    </source>
</evidence>
<dbReference type="Proteomes" id="UP001153069">
    <property type="component" value="Unassembled WGS sequence"/>
</dbReference>
<evidence type="ECO:0000256" key="2">
    <source>
        <dbReference type="ARBA" id="ARBA00004370"/>
    </source>
</evidence>
<reference evidence="15" key="1">
    <citation type="submission" date="2020-06" db="EMBL/GenBank/DDBJ databases">
        <authorList>
            <consortium name="Plant Systems Biology data submission"/>
        </authorList>
    </citation>
    <scope>NUCLEOTIDE SEQUENCE</scope>
    <source>
        <strain evidence="15">D6</strain>
    </source>
</reference>
<keyword evidence="13" id="KW-0175">Coiled coil</keyword>
<keyword evidence="4" id="KW-0813">Transport</keyword>
<evidence type="ECO:0000256" key="14">
    <source>
        <dbReference type="SAM" id="SignalP"/>
    </source>
</evidence>
<protein>
    <submittedName>
        <fullName evidence="15">Ubiquinol oxidase</fullName>
    </submittedName>
</protein>
<sequence length="548" mass="60604">MILSANKVLLAMAALLSSEGALGFSPRLKPSLRVPAATSLPTKLFSSTLEETNEDTVADKNEAPREQAKQKAMDALERLLSRQQAEMEQTKRLLGLYETFDTTTPSNSTDFTDSKFVSSELLSVASSILKGFDYGFQSRSEGPKFDLKGGNQALVGYGPPANIVSLGSQQFMRNLDAMRNEYTEEKDVELTPKQVKLQEKLQQLTLNSTAIWQRELKDGPIEAPWLIKVPYLLLCYMLDEVFEGRYVPSRFFLLETVARMPYFAYIGMLHLYETLGFWRRSADMKRIHFAEELNEFRHLLIMESLGGDQAWWVRFMAQHSAIAYFAGLCVLWCISPSLSYKFSELLETHAVNTYSQFLDENEDALKDLPPSLAAVDYYALGASDPYYAEFQTSAISKQQELRRPGLQMESLYDVFSAIRDDEGDHVGTMEACLDPTVAKLSPSLERKVLTGIATAAAVAFFLNGGDAGTVDVDQLVDGVDFAADETVATSVVDGTIAAIAGIASQLGQDTGDESAGAGIFADIFEEGSMSALADFLAEVLVIFSRFFF</sequence>
<dbReference type="InterPro" id="IPR002680">
    <property type="entry name" value="AOX"/>
</dbReference>
<feature type="chain" id="PRO_5040436020" evidence="14">
    <location>
        <begin position="24"/>
        <end position="548"/>
    </location>
</feature>
<dbReference type="InterPro" id="IPR038659">
    <property type="entry name" value="AOX_sf"/>
</dbReference>
<dbReference type="Pfam" id="PF01786">
    <property type="entry name" value="AOX"/>
    <property type="match status" value="1"/>
</dbReference>
<evidence type="ECO:0000256" key="1">
    <source>
        <dbReference type="ARBA" id="ARBA00001962"/>
    </source>
</evidence>
<dbReference type="GO" id="GO:0016020">
    <property type="term" value="C:membrane"/>
    <property type="evidence" value="ECO:0007669"/>
    <property type="project" value="UniProtKB-SubCell"/>
</dbReference>
<feature type="coiled-coil region" evidence="13">
    <location>
        <begin position="66"/>
        <end position="93"/>
    </location>
</feature>
<dbReference type="GO" id="GO:0005739">
    <property type="term" value="C:mitochondrion"/>
    <property type="evidence" value="ECO:0007669"/>
    <property type="project" value="TreeGrafter"/>
</dbReference>
<feature type="signal peptide" evidence="14">
    <location>
        <begin position="1"/>
        <end position="23"/>
    </location>
</feature>
<dbReference type="GO" id="GO:0009916">
    <property type="term" value="F:alternative oxidase activity"/>
    <property type="evidence" value="ECO:0007669"/>
    <property type="project" value="InterPro"/>
</dbReference>
<dbReference type="OrthoDB" id="4493at2759"/>
<keyword evidence="16" id="KW-1185">Reference proteome</keyword>
<keyword evidence="14" id="KW-0732">Signal</keyword>
<keyword evidence="5" id="KW-0679">Respiratory chain</keyword>
<keyword evidence="8" id="KW-0249">Electron transport</keyword>
<evidence type="ECO:0000256" key="13">
    <source>
        <dbReference type="SAM" id="Coils"/>
    </source>
</evidence>
<evidence type="ECO:0000256" key="12">
    <source>
        <dbReference type="ARBA" id="ARBA00023136"/>
    </source>
</evidence>
<evidence type="ECO:0000256" key="11">
    <source>
        <dbReference type="ARBA" id="ARBA00023004"/>
    </source>
</evidence>
<evidence type="ECO:0000256" key="8">
    <source>
        <dbReference type="ARBA" id="ARBA00022982"/>
    </source>
</evidence>
<proteinExistence type="inferred from homology"/>
<comment type="caution">
    <text evidence="15">The sequence shown here is derived from an EMBL/GenBank/DDBJ whole genome shotgun (WGS) entry which is preliminary data.</text>
</comment>